<feature type="compositionally biased region" description="Polar residues" evidence="2">
    <location>
        <begin position="79"/>
        <end position="97"/>
    </location>
</feature>
<keyword evidence="1" id="KW-0694">RNA-binding</keyword>
<feature type="region of interest" description="Disordered" evidence="2">
    <location>
        <begin position="132"/>
        <end position="209"/>
    </location>
</feature>
<organism evidence="3 4">
    <name type="scientific">Mycteria americana</name>
    <name type="common">Wood stork</name>
    <dbReference type="NCBI Taxonomy" id="33587"/>
    <lineage>
        <taxon>Eukaryota</taxon>
        <taxon>Metazoa</taxon>
        <taxon>Chordata</taxon>
        <taxon>Craniata</taxon>
        <taxon>Vertebrata</taxon>
        <taxon>Euteleostomi</taxon>
        <taxon>Archelosauria</taxon>
        <taxon>Archosauria</taxon>
        <taxon>Dinosauria</taxon>
        <taxon>Saurischia</taxon>
        <taxon>Theropoda</taxon>
        <taxon>Coelurosauria</taxon>
        <taxon>Aves</taxon>
        <taxon>Neognathae</taxon>
        <taxon>Neoaves</taxon>
        <taxon>Aequornithes</taxon>
        <taxon>Ciconiiformes</taxon>
        <taxon>Ciconiidae</taxon>
        <taxon>Mycteria</taxon>
    </lineage>
</organism>
<dbReference type="InterPro" id="IPR051186">
    <property type="entry name" value="RRM_HNRPC/RALY_subfam"/>
</dbReference>
<dbReference type="PANTHER" id="PTHR13968:SF33">
    <property type="entry name" value="RRM DOMAIN-CONTAINING PROTEIN"/>
    <property type="match status" value="1"/>
</dbReference>
<protein>
    <submittedName>
        <fullName evidence="3">Uncharacterized protein</fullName>
    </submittedName>
</protein>
<proteinExistence type="predicted"/>
<dbReference type="Proteomes" id="UP001333110">
    <property type="component" value="Unassembled WGS sequence"/>
</dbReference>
<feature type="compositionally biased region" description="Basic and acidic residues" evidence="2">
    <location>
        <begin position="132"/>
        <end position="151"/>
    </location>
</feature>
<evidence type="ECO:0000256" key="1">
    <source>
        <dbReference type="ARBA" id="ARBA00022884"/>
    </source>
</evidence>
<accession>A0AAN7RNK0</accession>
<evidence type="ECO:0000313" key="4">
    <source>
        <dbReference type="Proteomes" id="UP001333110"/>
    </source>
</evidence>
<comment type="caution">
    <text evidence="3">The sequence shown here is derived from an EMBL/GenBank/DDBJ whole genome shotgun (WGS) entry which is preliminary data.</text>
</comment>
<dbReference type="GO" id="GO:0005634">
    <property type="term" value="C:nucleus"/>
    <property type="evidence" value="ECO:0007669"/>
    <property type="project" value="TreeGrafter"/>
</dbReference>
<keyword evidence="4" id="KW-1185">Reference proteome</keyword>
<reference evidence="3 4" key="1">
    <citation type="journal article" date="2023" name="J. Hered.">
        <title>Chromosome-level genome of the wood stork (Mycteria americana) provides insight into avian chromosome evolution.</title>
        <authorList>
            <person name="Flamio R. Jr."/>
            <person name="Ramstad K.M."/>
        </authorList>
    </citation>
    <scope>NUCLEOTIDE SEQUENCE [LARGE SCALE GENOMIC DNA]</scope>
    <source>
        <strain evidence="3">JAX WOST 10</strain>
    </source>
</reference>
<dbReference type="EMBL" id="JAUNZN010000011">
    <property type="protein sequence ID" value="KAK4813904.1"/>
    <property type="molecule type" value="Genomic_DNA"/>
</dbReference>
<dbReference type="PANTHER" id="PTHR13968">
    <property type="entry name" value="HETEROGENEOUS NUCLEAR RIBONUCLEOPROTEIN"/>
    <property type="match status" value="1"/>
</dbReference>
<gene>
    <name evidence="3" type="ORF">QYF61_002735</name>
</gene>
<name>A0AAN7RNK0_MYCAM</name>
<feature type="compositionally biased region" description="Basic and acidic residues" evidence="2">
    <location>
        <begin position="162"/>
        <end position="184"/>
    </location>
</feature>
<evidence type="ECO:0000313" key="3">
    <source>
        <dbReference type="EMBL" id="KAK4813904.1"/>
    </source>
</evidence>
<sequence length="209" mass="22893">MDAAWVPCCAQPWLLRGVHGPAEWVTCSPLSPSCSSNCDLDYDLYRDDFPYRVYEYQKIPPLINRIPVKARRTHVGAGSKSSLSPQPGARSSTSSMVGRTKLRAEELHSIKGELSQIKAQVDSLLESLDRMDQRRERLTGSKESEKKRVEAGAESPSPVGEGSREPWGKEGTGADRHSDLRNIDSAEESTDTEETVRGGPDPAPGSLLS</sequence>
<dbReference type="AlphaFoldDB" id="A0AAN7RNK0"/>
<feature type="region of interest" description="Disordered" evidence="2">
    <location>
        <begin position="73"/>
        <end position="99"/>
    </location>
</feature>
<dbReference type="GO" id="GO:0003723">
    <property type="term" value="F:RNA binding"/>
    <property type="evidence" value="ECO:0007669"/>
    <property type="project" value="UniProtKB-KW"/>
</dbReference>
<evidence type="ECO:0000256" key="2">
    <source>
        <dbReference type="SAM" id="MobiDB-lite"/>
    </source>
</evidence>